<feature type="transmembrane region" description="Helical" evidence="4">
    <location>
        <begin position="243"/>
        <end position="264"/>
    </location>
</feature>
<evidence type="ECO:0000256" key="1">
    <source>
        <dbReference type="ARBA" id="ARBA00022737"/>
    </source>
</evidence>
<keyword evidence="2 3" id="KW-0802">TPR repeat</keyword>
<evidence type="ECO:0000313" key="5">
    <source>
        <dbReference type="EMBL" id="KKU86110.1"/>
    </source>
</evidence>
<name>A0A0G1WVB4_9BACT</name>
<evidence type="ECO:0000313" key="6">
    <source>
        <dbReference type="Proteomes" id="UP000034739"/>
    </source>
</evidence>
<sequence length="588" mass="66217">MIHKNFKWLRVASIGFLVFIVFGAYFKIFSAEFVYDDYAFIVNNKAIHGLSPVSKFFTDPNIFTGAQDNLGGKNWRPISSLAFALQYKVFGANPAGFHFIGILFHLINALLVYFLAKKLLNRTDGALAIASLWALHPVLTEAVSWISNQSSLIFFGFFLTAILALFKERFWASYLFFAFSLLSKETALGGLVVIAAIFFINKINWKKFIPFVLIGLAYFWLRFEILESLGDHVLRGSFWQNLLLAPAVFWKYIALSVWPANLLLDYSNFPLPSGIFDIRVILGVLSLISCGLLIWLSIKKSWPYFGLGIVWFIAFLLPVMQIIPFQDIVGERFLYAPLAGFFLAAVWGFEKLPEHFVGAGTKILIVILFIFFGLTMRRNNDWMNSENLWQSVLRVDSRNEKAAQNLSAFYLQKGDGEKIVEFSKKLLEINPNSKAGRLHLAVGKIMKGEYKEAEAELLMLIKKYPDFQEARNNLLVLYQQTGQDGFILGTATAPAVEGNIVNSGIAGKVVIGSDKPFEASLAVYKSDNPNTPFISVRAHSDGTFQIPLRQGFYILKPLDPDGPAAPVKESYSFIIGNGQWLQVKIEYK</sequence>
<feature type="transmembrane region" description="Helical" evidence="4">
    <location>
        <begin position="302"/>
        <end position="320"/>
    </location>
</feature>
<dbReference type="PANTHER" id="PTHR44227">
    <property type="match status" value="1"/>
</dbReference>
<keyword evidence="1" id="KW-0677">Repeat</keyword>
<protein>
    <submittedName>
        <fullName evidence="5">TPR domain protein</fullName>
    </submittedName>
</protein>
<comment type="caution">
    <text evidence="5">The sequence shown here is derived from an EMBL/GenBank/DDBJ whole genome shotgun (WGS) entry which is preliminary data.</text>
</comment>
<dbReference type="PANTHER" id="PTHR44227:SF3">
    <property type="entry name" value="PROTEIN O-MANNOSYL-TRANSFERASE TMTC4"/>
    <property type="match status" value="1"/>
</dbReference>
<dbReference type="PROSITE" id="PS50005">
    <property type="entry name" value="TPR"/>
    <property type="match status" value="1"/>
</dbReference>
<feature type="transmembrane region" description="Helical" evidence="4">
    <location>
        <begin position="7"/>
        <end position="26"/>
    </location>
</feature>
<proteinExistence type="predicted"/>
<evidence type="ECO:0000256" key="3">
    <source>
        <dbReference type="PROSITE-ProRule" id="PRU00339"/>
    </source>
</evidence>
<keyword evidence="4" id="KW-0472">Membrane</keyword>
<feature type="transmembrane region" description="Helical" evidence="4">
    <location>
        <begin position="95"/>
        <end position="116"/>
    </location>
</feature>
<dbReference type="InterPro" id="IPR011990">
    <property type="entry name" value="TPR-like_helical_dom_sf"/>
</dbReference>
<feature type="transmembrane region" description="Helical" evidence="4">
    <location>
        <begin position="145"/>
        <end position="166"/>
    </location>
</feature>
<dbReference type="Gene3D" id="1.25.40.10">
    <property type="entry name" value="Tetratricopeptide repeat domain"/>
    <property type="match status" value="1"/>
</dbReference>
<evidence type="ECO:0000256" key="2">
    <source>
        <dbReference type="ARBA" id="ARBA00022803"/>
    </source>
</evidence>
<accession>A0A0G1WVB4</accession>
<feature type="transmembrane region" description="Helical" evidence="4">
    <location>
        <begin position="276"/>
        <end position="296"/>
    </location>
</feature>
<keyword evidence="4" id="KW-0812">Transmembrane</keyword>
<feature type="transmembrane region" description="Helical" evidence="4">
    <location>
        <begin position="207"/>
        <end position="223"/>
    </location>
</feature>
<keyword evidence="4" id="KW-1133">Transmembrane helix</keyword>
<feature type="transmembrane region" description="Helical" evidence="4">
    <location>
        <begin position="172"/>
        <end position="200"/>
    </location>
</feature>
<organism evidence="5 6">
    <name type="scientific">Candidatus Gottesmanbacteria bacterium GW2011_GWA2_47_9</name>
    <dbReference type="NCBI Taxonomy" id="1618445"/>
    <lineage>
        <taxon>Bacteria</taxon>
        <taxon>Candidatus Gottesmaniibacteriota</taxon>
    </lineage>
</organism>
<dbReference type="InterPro" id="IPR019734">
    <property type="entry name" value="TPR_rpt"/>
</dbReference>
<dbReference type="InterPro" id="IPR052346">
    <property type="entry name" value="O-mannosyl-transferase_TMTC"/>
</dbReference>
<dbReference type="Proteomes" id="UP000034739">
    <property type="component" value="Unassembled WGS sequence"/>
</dbReference>
<evidence type="ECO:0000256" key="4">
    <source>
        <dbReference type="SAM" id="Phobius"/>
    </source>
</evidence>
<gene>
    <name evidence="5" type="ORF">UY16_C0062G0009</name>
</gene>
<feature type="transmembrane region" description="Helical" evidence="4">
    <location>
        <begin position="332"/>
        <end position="349"/>
    </location>
</feature>
<reference evidence="5 6" key="1">
    <citation type="journal article" date="2015" name="Nature">
        <title>rRNA introns, odd ribosomes, and small enigmatic genomes across a large radiation of phyla.</title>
        <authorList>
            <person name="Brown C.T."/>
            <person name="Hug L.A."/>
            <person name="Thomas B.C."/>
            <person name="Sharon I."/>
            <person name="Castelle C.J."/>
            <person name="Singh A."/>
            <person name="Wilkins M.J."/>
            <person name="Williams K.H."/>
            <person name="Banfield J.F."/>
        </authorList>
    </citation>
    <scope>NUCLEOTIDE SEQUENCE [LARGE SCALE GENOMIC DNA]</scope>
</reference>
<feature type="repeat" description="TPR" evidence="3">
    <location>
        <begin position="400"/>
        <end position="433"/>
    </location>
</feature>
<dbReference type="AlphaFoldDB" id="A0A0G1WVB4"/>
<dbReference type="SUPFAM" id="SSF48452">
    <property type="entry name" value="TPR-like"/>
    <property type="match status" value="1"/>
</dbReference>
<feature type="transmembrane region" description="Helical" evidence="4">
    <location>
        <begin position="355"/>
        <end position="374"/>
    </location>
</feature>
<dbReference type="EMBL" id="LCOY01000062">
    <property type="protein sequence ID" value="KKU86110.1"/>
    <property type="molecule type" value="Genomic_DNA"/>
</dbReference>